<dbReference type="Pfam" id="PF06209">
    <property type="entry name" value="COBRA1"/>
    <property type="match status" value="1"/>
</dbReference>
<reference evidence="2" key="1">
    <citation type="submission" date="2022-11" db="UniProtKB">
        <authorList>
            <consortium name="WormBaseParasite"/>
        </authorList>
    </citation>
    <scope>IDENTIFICATION</scope>
</reference>
<keyword evidence="1" id="KW-1185">Reference proteome</keyword>
<sequence>MSTAPSYTKELENYGIPGPSALRDLLTSSNNLPETIKEFQAANSIQLPSLKPVMKLLDLHNIRRTEYHELVVHELTDKILLKLRALGEKRTPDSVRKLERQLEKCFKLYKVPKIRPIVLETLKQLPKVADRYLKLIICDKEFYDSCAVTVRQQIWVKNDGLFLEAINPVIASYITEKDKIFLSIEKLQTNFFTCDTTKSRRQWPQVQELISMVGEREVLYERLMEIIRERYFEAGNTHYCSLRLELLMAAHDVNVEHVVKVDPCHDFAWCLDACVRDKHLDSQQTNKLKILLDTGKKSSTKVLADMAMIASDPHVVHFLCSMSIKVLRDNASSGAYLPREQNALQLLIKLIALGASGKNIITEQIPQQLVDPIIFTKFLPSFTMSMIEDIFRYELNKAPDEVADEYQQEKSVSPPNPLLTTFLKADVVCSLLWIHYTLDLLPTKRRVHENSTILRYFQMLPRLKDKVAYRDPWVHLLVHRLVTSNQFSPLLSDETVSRAVISDFLLRGIEINPNIRFHLLKLCTHLKGVLGEAYTRSILEQVAPDPSKPDVGSPTLAERFVTEYERITQKITLDRTSSLETNSEVASVKSDDTMSQ</sequence>
<dbReference type="InterPro" id="IPR010405">
    <property type="entry name" value="COBRA1"/>
</dbReference>
<dbReference type="GO" id="GO:0032021">
    <property type="term" value="C:NELF complex"/>
    <property type="evidence" value="ECO:0007669"/>
    <property type="project" value="TreeGrafter"/>
</dbReference>
<dbReference type="PANTHER" id="PTHR13503">
    <property type="entry name" value="NEGATIVE ELONGATION FACTOR COMPLEX MEMBER B"/>
    <property type="match status" value="1"/>
</dbReference>
<evidence type="ECO:0000313" key="1">
    <source>
        <dbReference type="Proteomes" id="UP000887540"/>
    </source>
</evidence>
<evidence type="ECO:0000313" key="2">
    <source>
        <dbReference type="WBParaSite" id="ACRNAN_Path_204.g743.t1"/>
    </source>
</evidence>
<dbReference type="GO" id="GO:0034244">
    <property type="term" value="P:negative regulation of transcription elongation by RNA polymerase II"/>
    <property type="evidence" value="ECO:0007669"/>
    <property type="project" value="TreeGrafter"/>
</dbReference>
<name>A0A914C3I0_9BILA</name>
<dbReference type="PANTHER" id="PTHR13503:SF3">
    <property type="entry name" value="NEGATIVE ELONGATION FACTOR B"/>
    <property type="match status" value="1"/>
</dbReference>
<dbReference type="AlphaFoldDB" id="A0A914C3I0"/>
<proteinExistence type="predicted"/>
<dbReference type="Proteomes" id="UP000887540">
    <property type="component" value="Unplaced"/>
</dbReference>
<protein>
    <submittedName>
        <fullName evidence="2">Negative elongation factor B</fullName>
    </submittedName>
</protein>
<organism evidence="1 2">
    <name type="scientific">Acrobeloides nanus</name>
    <dbReference type="NCBI Taxonomy" id="290746"/>
    <lineage>
        <taxon>Eukaryota</taxon>
        <taxon>Metazoa</taxon>
        <taxon>Ecdysozoa</taxon>
        <taxon>Nematoda</taxon>
        <taxon>Chromadorea</taxon>
        <taxon>Rhabditida</taxon>
        <taxon>Tylenchina</taxon>
        <taxon>Cephalobomorpha</taxon>
        <taxon>Cephaloboidea</taxon>
        <taxon>Cephalobidae</taxon>
        <taxon>Acrobeloides</taxon>
    </lineage>
</organism>
<accession>A0A914C3I0</accession>
<dbReference type="WBParaSite" id="ACRNAN_Path_204.g743.t1">
    <property type="protein sequence ID" value="ACRNAN_Path_204.g743.t1"/>
    <property type="gene ID" value="ACRNAN_Path_204.g743"/>
</dbReference>